<dbReference type="RefSeq" id="WP_210000557.1">
    <property type="nucleotide sequence ID" value="NZ_BAAAJY010000001.1"/>
</dbReference>
<dbReference type="InterPro" id="IPR004675">
    <property type="entry name" value="AhpD_core"/>
</dbReference>
<dbReference type="SUPFAM" id="SSF69118">
    <property type="entry name" value="AhpD-like"/>
    <property type="match status" value="2"/>
</dbReference>
<dbReference type="Proteomes" id="UP001296993">
    <property type="component" value="Unassembled WGS sequence"/>
</dbReference>
<keyword evidence="2" id="KW-0575">Peroxidase</keyword>
<dbReference type="PANTHER" id="PTHR35446">
    <property type="entry name" value="SI:CH211-175M2.5"/>
    <property type="match status" value="1"/>
</dbReference>
<gene>
    <name evidence="2" type="ORF">JOF47_003432</name>
</gene>
<protein>
    <submittedName>
        <fullName evidence="2">Peroxidase-related enzyme</fullName>
    </submittedName>
</protein>
<sequence length="351" mass="37840">MPNALRSEVARLTNVSLEAAFGELNSVQEALTSISAADRLRIAICVAPYCGDQTLVDEFGSELDAIAGNGSYAAILDESAWVNNFSARRISLFEHAIEMAVDPTSTGEAAIIALREAGHSEAAIVAASQVTSFVAYFGRLRRVAELLNVSSAAVAPQLIPYSETSEQKFGHPRQEYPLMDWRGFVIGIPAFSEDVRTDQAKGASDYYSVLRHEEGFLGVRTELYDTIMTGEGQLERAEREFIALATSLETGCEFCATVHGRRHFFLSKDTISSPRLKHLGIAGLESSRERALAGFASAMATSPSSVEAGHLEALKVHGLDDGQILDAAAVSAMFSWANRLMLTLGEGISQN</sequence>
<comment type="caution">
    <text evidence="2">The sequence shown here is derived from an EMBL/GenBank/DDBJ whole genome shotgun (WGS) entry which is preliminary data.</text>
</comment>
<dbReference type="InterPro" id="IPR029032">
    <property type="entry name" value="AhpD-like"/>
</dbReference>
<evidence type="ECO:0000313" key="2">
    <source>
        <dbReference type="EMBL" id="MBP2387921.1"/>
    </source>
</evidence>
<keyword evidence="3" id="KW-1185">Reference proteome</keyword>
<accession>A0ABS4XHG9</accession>
<dbReference type="Pfam" id="PF02627">
    <property type="entry name" value="CMD"/>
    <property type="match status" value="1"/>
</dbReference>
<organism evidence="2 3">
    <name type="scientific">Paeniglutamicibacter kerguelensis</name>
    <dbReference type="NCBI Taxonomy" id="254788"/>
    <lineage>
        <taxon>Bacteria</taxon>
        <taxon>Bacillati</taxon>
        <taxon>Actinomycetota</taxon>
        <taxon>Actinomycetes</taxon>
        <taxon>Micrococcales</taxon>
        <taxon>Micrococcaceae</taxon>
        <taxon>Paeniglutamicibacter</taxon>
    </lineage>
</organism>
<reference evidence="2 3" key="1">
    <citation type="submission" date="2021-03" db="EMBL/GenBank/DDBJ databases">
        <title>Sequencing the genomes of 1000 actinobacteria strains.</title>
        <authorList>
            <person name="Klenk H.-P."/>
        </authorList>
    </citation>
    <scope>NUCLEOTIDE SEQUENCE [LARGE SCALE GENOMIC DNA]</scope>
    <source>
        <strain evidence="2 3">DSM 15797</strain>
    </source>
</reference>
<name>A0ABS4XHG9_9MICC</name>
<keyword evidence="2" id="KW-0560">Oxidoreductase</keyword>
<dbReference type="Gene3D" id="1.20.1290.10">
    <property type="entry name" value="AhpD-like"/>
    <property type="match status" value="2"/>
</dbReference>
<dbReference type="PANTHER" id="PTHR35446:SF2">
    <property type="entry name" value="CARBOXYMUCONOLACTONE DECARBOXYLASE-LIKE DOMAIN-CONTAINING PROTEIN"/>
    <property type="match status" value="1"/>
</dbReference>
<evidence type="ECO:0000259" key="1">
    <source>
        <dbReference type="Pfam" id="PF02627"/>
    </source>
</evidence>
<dbReference type="GO" id="GO:0004601">
    <property type="term" value="F:peroxidase activity"/>
    <property type="evidence" value="ECO:0007669"/>
    <property type="project" value="UniProtKB-KW"/>
</dbReference>
<dbReference type="EMBL" id="JAGIOF010000001">
    <property type="protein sequence ID" value="MBP2387921.1"/>
    <property type="molecule type" value="Genomic_DNA"/>
</dbReference>
<dbReference type="NCBIfam" id="TIGR01926">
    <property type="entry name" value="peroxid_rel"/>
    <property type="match status" value="1"/>
</dbReference>
<feature type="domain" description="Carboxymuconolactone decarboxylase-like" evidence="1">
    <location>
        <begin position="220"/>
        <end position="261"/>
    </location>
</feature>
<dbReference type="NCBIfam" id="TIGR00778">
    <property type="entry name" value="ahpD_dom"/>
    <property type="match status" value="1"/>
</dbReference>
<evidence type="ECO:0000313" key="3">
    <source>
        <dbReference type="Proteomes" id="UP001296993"/>
    </source>
</evidence>
<proteinExistence type="predicted"/>
<dbReference type="InterPro" id="IPR010195">
    <property type="entry name" value="Uncharacterised_peroxidase-rel"/>
</dbReference>
<dbReference type="InterPro" id="IPR003779">
    <property type="entry name" value="CMD-like"/>
</dbReference>